<organism evidence="1 2">
    <name type="scientific">Brassica napus</name>
    <name type="common">Rape</name>
    <dbReference type="NCBI Taxonomy" id="3708"/>
    <lineage>
        <taxon>Eukaryota</taxon>
        <taxon>Viridiplantae</taxon>
        <taxon>Streptophyta</taxon>
        <taxon>Embryophyta</taxon>
        <taxon>Tracheophyta</taxon>
        <taxon>Spermatophyta</taxon>
        <taxon>Magnoliopsida</taxon>
        <taxon>eudicotyledons</taxon>
        <taxon>Gunneridae</taxon>
        <taxon>Pentapetalae</taxon>
        <taxon>rosids</taxon>
        <taxon>malvids</taxon>
        <taxon>Brassicales</taxon>
        <taxon>Brassicaceae</taxon>
        <taxon>Brassiceae</taxon>
        <taxon>Brassica</taxon>
    </lineage>
</organism>
<comment type="caution">
    <text evidence="1">The sequence shown here is derived from an EMBL/GenBank/DDBJ whole genome shotgun (WGS) entry which is preliminary data.</text>
</comment>
<proteinExistence type="predicted"/>
<dbReference type="Proteomes" id="UP000824890">
    <property type="component" value="Unassembled WGS sequence"/>
</dbReference>
<sequence length="96" mass="10899">MPLTTKVLEITEEIGTRYLGVARQETLADVVGENGWKIHSKGHQNFPIIYEKINAFELPNLLAGPDRVLWRYDHDLSKIGSIQQVLGVICEVRRAQ</sequence>
<keyword evidence="2" id="KW-1185">Reference proteome</keyword>
<dbReference type="EMBL" id="JAGKQM010000014">
    <property type="protein sequence ID" value="KAH0884029.1"/>
    <property type="molecule type" value="Genomic_DNA"/>
</dbReference>
<protein>
    <submittedName>
        <fullName evidence="1">Uncharacterized protein</fullName>
    </submittedName>
</protein>
<name>A0ABQ7ZUS5_BRANA</name>
<accession>A0ABQ7ZUS5</accession>
<gene>
    <name evidence="1" type="ORF">HID58_060125</name>
</gene>
<reference evidence="1 2" key="1">
    <citation type="submission" date="2021-05" db="EMBL/GenBank/DDBJ databases">
        <title>Genome Assembly of Synthetic Allotetraploid Brassica napus Reveals Homoeologous Exchanges between Subgenomes.</title>
        <authorList>
            <person name="Davis J.T."/>
        </authorList>
    </citation>
    <scope>NUCLEOTIDE SEQUENCE [LARGE SCALE GENOMIC DNA]</scope>
    <source>
        <strain evidence="2">cv. Da-Ae</strain>
        <tissue evidence="1">Seedling</tissue>
    </source>
</reference>
<evidence type="ECO:0000313" key="1">
    <source>
        <dbReference type="EMBL" id="KAH0884029.1"/>
    </source>
</evidence>
<evidence type="ECO:0000313" key="2">
    <source>
        <dbReference type="Proteomes" id="UP000824890"/>
    </source>
</evidence>